<keyword evidence="2" id="KW-1185">Reference proteome</keyword>
<name>A0A371FUP9_MUCPR</name>
<protein>
    <submittedName>
        <fullName evidence="1">Uncharacterized protein</fullName>
    </submittedName>
</protein>
<organism evidence="1 2">
    <name type="scientific">Mucuna pruriens</name>
    <name type="common">Velvet bean</name>
    <name type="synonym">Dolichos pruriens</name>
    <dbReference type="NCBI Taxonomy" id="157652"/>
    <lineage>
        <taxon>Eukaryota</taxon>
        <taxon>Viridiplantae</taxon>
        <taxon>Streptophyta</taxon>
        <taxon>Embryophyta</taxon>
        <taxon>Tracheophyta</taxon>
        <taxon>Spermatophyta</taxon>
        <taxon>Magnoliopsida</taxon>
        <taxon>eudicotyledons</taxon>
        <taxon>Gunneridae</taxon>
        <taxon>Pentapetalae</taxon>
        <taxon>rosids</taxon>
        <taxon>fabids</taxon>
        <taxon>Fabales</taxon>
        <taxon>Fabaceae</taxon>
        <taxon>Papilionoideae</taxon>
        <taxon>50 kb inversion clade</taxon>
        <taxon>NPAAA clade</taxon>
        <taxon>indigoferoid/millettioid clade</taxon>
        <taxon>Phaseoleae</taxon>
        <taxon>Mucuna</taxon>
    </lineage>
</organism>
<accession>A0A371FUP9</accession>
<evidence type="ECO:0000313" key="2">
    <source>
        <dbReference type="Proteomes" id="UP000257109"/>
    </source>
</evidence>
<dbReference type="OrthoDB" id="1428254at2759"/>
<proteinExistence type="predicted"/>
<gene>
    <name evidence="1" type="ORF">CR513_37237</name>
</gene>
<comment type="caution">
    <text evidence="1">The sequence shown here is derived from an EMBL/GenBank/DDBJ whole genome shotgun (WGS) entry which is preliminary data.</text>
</comment>
<reference evidence="1" key="1">
    <citation type="submission" date="2018-05" db="EMBL/GenBank/DDBJ databases">
        <title>Draft genome of Mucuna pruriens seed.</title>
        <authorList>
            <person name="Nnadi N.E."/>
            <person name="Vos R."/>
            <person name="Hasami M.H."/>
            <person name="Devisetty U.K."/>
            <person name="Aguiy J.C."/>
        </authorList>
    </citation>
    <scope>NUCLEOTIDE SEQUENCE [LARGE SCALE GENOMIC DNA]</scope>
    <source>
        <strain evidence="1">JCA_2017</strain>
    </source>
</reference>
<evidence type="ECO:0000313" key="1">
    <source>
        <dbReference type="EMBL" id="RDX82026.1"/>
    </source>
</evidence>
<feature type="non-terminal residue" evidence="1">
    <location>
        <position position="1"/>
    </location>
</feature>
<dbReference type="EMBL" id="QJKJ01007765">
    <property type="protein sequence ID" value="RDX82026.1"/>
    <property type="molecule type" value="Genomic_DNA"/>
</dbReference>
<dbReference type="AlphaFoldDB" id="A0A371FUP9"/>
<dbReference type="Proteomes" id="UP000257109">
    <property type="component" value="Unassembled WGS sequence"/>
</dbReference>
<sequence>MIHLLQASQLVFHDLALASLPPNLDAICNQILSNPTVPTYDMISEQLLHLSTLHAFGHSTTLYNNSTTRLPFF</sequence>